<proteinExistence type="predicted"/>
<name>A0A8S5SQD9_9CAUD</name>
<protein>
    <submittedName>
        <fullName evidence="1">Uncharacterized protein</fullName>
    </submittedName>
</protein>
<reference evidence="1" key="1">
    <citation type="journal article" date="2021" name="Proc. Natl. Acad. Sci. U.S.A.">
        <title>A Catalog of Tens of Thousands of Viruses from Human Metagenomes Reveals Hidden Associations with Chronic Diseases.</title>
        <authorList>
            <person name="Tisza M.J."/>
            <person name="Buck C.B."/>
        </authorList>
    </citation>
    <scope>NUCLEOTIDE SEQUENCE</scope>
    <source>
        <strain evidence="1">Cto3L1</strain>
    </source>
</reference>
<organism evidence="1">
    <name type="scientific">Siphoviridae sp. cto3L1</name>
    <dbReference type="NCBI Taxonomy" id="2827942"/>
    <lineage>
        <taxon>Viruses</taxon>
        <taxon>Duplodnaviria</taxon>
        <taxon>Heunggongvirae</taxon>
        <taxon>Uroviricota</taxon>
        <taxon>Caudoviricetes</taxon>
    </lineage>
</organism>
<accession>A0A8S5SQD9</accession>
<sequence>MLTVTEVVEKIFKQPDIFDSEMAAGEYCRAKWTYINTVFVAGFIEMDREALDRLLEMFNEKKVKEAFRKAGGPDDTGCRPKK</sequence>
<evidence type="ECO:0000313" key="1">
    <source>
        <dbReference type="EMBL" id="DAF53260.1"/>
    </source>
</evidence>
<dbReference type="EMBL" id="BK032650">
    <property type="protein sequence ID" value="DAF53260.1"/>
    <property type="molecule type" value="Genomic_DNA"/>
</dbReference>